<evidence type="ECO:0000256" key="6">
    <source>
        <dbReference type="ARBA" id="ARBA00022490"/>
    </source>
</evidence>
<dbReference type="RefSeq" id="XP_020079396.1">
    <property type="nucleotide sequence ID" value="XM_020218166.1"/>
</dbReference>
<evidence type="ECO:0000256" key="11">
    <source>
        <dbReference type="SAM" id="Coils"/>
    </source>
</evidence>
<dbReference type="GO" id="GO:0005829">
    <property type="term" value="C:cytosol"/>
    <property type="evidence" value="ECO:0007669"/>
    <property type="project" value="GOC"/>
</dbReference>
<gene>
    <name evidence="14" type="ORF">HYPBUDRAFT_101969</name>
</gene>
<dbReference type="PANTHER" id="PTHR10555:SF170">
    <property type="entry name" value="FI18122P1"/>
    <property type="match status" value="1"/>
</dbReference>
<evidence type="ECO:0000313" key="15">
    <source>
        <dbReference type="Proteomes" id="UP000095085"/>
    </source>
</evidence>
<evidence type="ECO:0000256" key="8">
    <source>
        <dbReference type="ARBA" id="ARBA00022927"/>
    </source>
</evidence>
<keyword evidence="15" id="KW-1185">Reference proteome</keyword>
<sequence>MDQDDLTASHWDDVISPNKPAFTNLTSSYLPSFNNEFNELSIDDRNAEDQEEEQDKQSQDGERNQAEEYDPEQDQLNDLRKEERKEHKQNLITELTNGSEENELENSFIASPKKVNVNDSLFNDKDSPIKINNDDNKNIEELQGSPKRANQLKNGKFKVPRIRRYNSKTVSKHLNENNIEPPLSAGPLGNNETEDDSISNDKSSVRSNTKADQLVHEANAPLYDVPQISDEERLKNLSKPKKIENTVSKETNEEKEGSKFNPLIEISVGDPMKVGDITTAHIVYSIKIRIKNSNDERWKKFDKDEILVTRRYKDFRWIYHQLQNNHPGKIIPPPPAKQTYIGRFNENFIENRRLSLEKMLNKIANIEKLYYDDDFMMFLTSEDFINESKERERLSGLGASMQNNEFLDNDGDSNKNGNEDIVVAPIVGNGGNSGGGFMSSFFSMSNKINEPDEYFTNKKTYIEDMEYNLKNFYKSLELIGNQRLEMIGVIDEISITIEELSTFEISKITSELLNSFSEVQIKLKENLDRINLQDQLTLGFTIEEYLRIIGSIKFTFETRLKIHQQYYNFQTELNKKQSQLDKLNKKYKSSIDKINQLSFEVDKLKQKTSIYEKNFNNISETIKEELENFEIERIDDFRNSVEIFIESSIEAQKEAIELWETFYERQNLAAA</sequence>
<dbReference type="AlphaFoldDB" id="A0A1E4RST7"/>
<reference evidence="15" key="1">
    <citation type="submission" date="2016-05" db="EMBL/GenBank/DDBJ databases">
        <title>Comparative genomics of biotechnologically important yeasts.</title>
        <authorList>
            <consortium name="DOE Joint Genome Institute"/>
            <person name="Riley R."/>
            <person name="Haridas S."/>
            <person name="Wolfe K.H."/>
            <person name="Lopes M.R."/>
            <person name="Hittinger C.T."/>
            <person name="Goker M."/>
            <person name="Salamov A."/>
            <person name="Wisecaver J."/>
            <person name="Long T.M."/>
            <person name="Aerts A.L."/>
            <person name="Barry K."/>
            <person name="Choi C."/>
            <person name="Clum A."/>
            <person name="Coughlan A.Y."/>
            <person name="Deshpande S."/>
            <person name="Douglass A.P."/>
            <person name="Hanson S.J."/>
            <person name="Klenk H.-P."/>
            <person name="Labutti K."/>
            <person name="Lapidus A."/>
            <person name="Lindquist E."/>
            <person name="Lipzen A."/>
            <person name="Meier-Kolthoff J.P."/>
            <person name="Ohm R.A."/>
            <person name="Otillar R.P."/>
            <person name="Pangilinan J."/>
            <person name="Peng Y."/>
            <person name="Rokas A."/>
            <person name="Rosa C.A."/>
            <person name="Scheuner C."/>
            <person name="Sibirny A.A."/>
            <person name="Slot J.C."/>
            <person name="Stielow J.B."/>
            <person name="Sun H."/>
            <person name="Kurtzman C.P."/>
            <person name="Blackwell M."/>
            <person name="Grigoriev I.V."/>
            <person name="Jeffries T.W."/>
        </authorList>
    </citation>
    <scope>NUCLEOTIDE SEQUENCE [LARGE SCALE GENOMIC DNA]</scope>
    <source>
        <strain evidence="15">NRRL Y-1933</strain>
    </source>
</reference>
<dbReference type="STRING" id="984485.A0A1E4RST7"/>
<comment type="similarity">
    <text evidence="4">Belongs to the sorting nexin family.</text>
</comment>
<dbReference type="Gene3D" id="1.20.1270.60">
    <property type="entry name" value="Arfaptin homology (AH) domain/BAR domain"/>
    <property type="match status" value="1"/>
</dbReference>
<keyword evidence="9" id="KW-0333">Golgi apparatus</keyword>
<evidence type="ECO:0000256" key="10">
    <source>
        <dbReference type="ARBA" id="ARBA00023136"/>
    </source>
</evidence>
<evidence type="ECO:0000313" key="14">
    <source>
        <dbReference type="EMBL" id="ODV70329.1"/>
    </source>
</evidence>
<dbReference type="SUPFAM" id="SSF64268">
    <property type="entry name" value="PX domain"/>
    <property type="match status" value="1"/>
</dbReference>
<dbReference type="GO" id="GO:0042147">
    <property type="term" value="P:retrograde transport, endosome to Golgi"/>
    <property type="evidence" value="ECO:0007669"/>
    <property type="project" value="TreeGrafter"/>
</dbReference>
<keyword evidence="8" id="KW-0653">Protein transport</keyword>
<comment type="subcellular location">
    <subcellularLocation>
        <location evidence="2">Cytoplasm</location>
    </subcellularLocation>
    <subcellularLocation>
        <location evidence="3">Golgi apparatus</location>
    </subcellularLocation>
    <subcellularLocation>
        <location evidence="1">Membrane</location>
        <topology evidence="1">Peripheral membrane protein</topology>
        <orientation evidence="1">Cytoplasmic side</orientation>
    </subcellularLocation>
</comment>
<feature type="coiled-coil region" evidence="11">
    <location>
        <begin position="566"/>
        <end position="600"/>
    </location>
</feature>
<keyword evidence="11" id="KW-0175">Coiled coil</keyword>
<dbReference type="Proteomes" id="UP000095085">
    <property type="component" value="Unassembled WGS sequence"/>
</dbReference>
<dbReference type="InterPro" id="IPR001683">
    <property type="entry name" value="PX_dom"/>
</dbReference>
<evidence type="ECO:0000256" key="5">
    <source>
        <dbReference type="ARBA" id="ARBA00022448"/>
    </source>
</evidence>
<feature type="region of interest" description="Disordered" evidence="12">
    <location>
        <begin position="39"/>
        <end position="111"/>
    </location>
</feature>
<feature type="compositionally biased region" description="Basic and acidic residues" evidence="12">
    <location>
        <begin position="124"/>
        <end position="140"/>
    </location>
</feature>
<protein>
    <submittedName>
        <fullName evidence="14">Vps5-domain-containing protein</fullName>
    </submittedName>
</protein>
<evidence type="ECO:0000256" key="7">
    <source>
        <dbReference type="ARBA" id="ARBA00022553"/>
    </source>
</evidence>
<dbReference type="GeneID" id="30992716"/>
<dbReference type="Gene3D" id="3.30.1520.10">
    <property type="entry name" value="Phox-like domain"/>
    <property type="match status" value="1"/>
</dbReference>
<dbReference type="GO" id="GO:0005794">
    <property type="term" value="C:Golgi apparatus"/>
    <property type="evidence" value="ECO:0007669"/>
    <property type="project" value="UniProtKB-SubCell"/>
</dbReference>
<organism evidence="14 15">
    <name type="scientific">Hyphopichia burtonii NRRL Y-1933</name>
    <dbReference type="NCBI Taxonomy" id="984485"/>
    <lineage>
        <taxon>Eukaryota</taxon>
        <taxon>Fungi</taxon>
        <taxon>Dikarya</taxon>
        <taxon>Ascomycota</taxon>
        <taxon>Saccharomycotina</taxon>
        <taxon>Pichiomycetes</taxon>
        <taxon>Debaryomycetaceae</taxon>
        <taxon>Hyphopichia</taxon>
    </lineage>
</organism>
<accession>A0A1E4RST7</accession>
<evidence type="ECO:0000256" key="2">
    <source>
        <dbReference type="ARBA" id="ARBA00004496"/>
    </source>
</evidence>
<dbReference type="Pfam" id="PF09325">
    <property type="entry name" value="Vps5"/>
    <property type="match status" value="1"/>
</dbReference>
<dbReference type="InterPro" id="IPR015404">
    <property type="entry name" value="Vps5_C"/>
</dbReference>
<keyword evidence="10" id="KW-0472">Membrane</keyword>
<dbReference type="SMART" id="SM00312">
    <property type="entry name" value="PX"/>
    <property type="match status" value="1"/>
</dbReference>
<dbReference type="InterPro" id="IPR035803">
    <property type="entry name" value="BAR_Vps5"/>
</dbReference>
<feature type="region of interest" description="Disordered" evidence="12">
    <location>
        <begin position="124"/>
        <end position="145"/>
    </location>
</feature>
<dbReference type="GO" id="GO:0005768">
    <property type="term" value="C:endosome"/>
    <property type="evidence" value="ECO:0007669"/>
    <property type="project" value="UniProtKB-ARBA"/>
</dbReference>
<evidence type="ECO:0000259" key="13">
    <source>
        <dbReference type="PROSITE" id="PS50195"/>
    </source>
</evidence>
<dbReference type="GO" id="GO:0015031">
    <property type="term" value="P:protein transport"/>
    <property type="evidence" value="ECO:0007669"/>
    <property type="project" value="UniProtKB-KW"/>
</dbReference>
<feature type="region of interest" description="Disordered" evidence="12">
    <location>
        <begin position="165"/>
        <end position="257"/>
    </location>
</feature>
<evidence type="ECO:0000256" key="4">
    <source>
        <dbReference type="ARBA" id="ARBA00010883"/>
    </source>
</evidence>
<keyword evidence="5" id="KW-0813">Transport</keyword>
<dbReference type="CDD" id="cd07627">
    <property type="entry name" value="BAR_Vps5p"/>
    <property type="match status" value="1"/>
</dbReference>
<feature type="domain" description="PX" evidence="13">
    <location>
        <begin position="262"/>
        <end position="386"/>
    </location>
</feature>
<dbReference type="InterPro" id="IPR036871">
    <property type="entry name" value="PX_dom_sf"/>
</dbReference>
<feature type="compositionally biased region" description="Basic and acidic residues" evidence="12">
    <location>
        <begin position="55"/>
        <end position="66"/>
    </location>
</feature>
<feature type="compositionally biased region" description="Basic and acidic residues" evidence="12">
    <location>
        <begin position="77"/>
        <end position="89"/>
    </location>
</feature>
<keyword evidence="7" id="KW-0597">Phosphoprotein</keyword>
<dbReference type="GO" id="GO:0045053">
    <property type="term" value="P:protein retention in Golgi apparatus"/>
    <property type="evidence" value="ECO:0007669"/>
    <property type="project" value="TreeGrafter"/>
</dbReference>
<feature type="region of interest" description="Disordered" evidence="12">
    <location>
        <begin position="1"/>
        <end position="21"/>
    </location>
</feature>
<dbReference type="PANTHER" id="PTHR10555">
    <property type="entry name" value="SORTING NEXIN"/>
    <property type="match status" value="1"/>
</dbReference>
<proteinExistence type="inferred from homology"/>
<dbReference type="InterPro" id="IPR027267">
    <property type="entry name" value="AH/BAR_dom_sf"/>
</dbReference>
<feature type="compositionally biased region" description="Polar residues" evidence="12">
    <location>
        <begin position="90"/>
        <end position="99"/>
    </location>
</feature>
<evidence type="ECO:0000256" key="9">
    <source>
        <dbReference type="ARBA" id="ARBA00023034"/>
    </source>
</evidence>
<evidence type="ECO:0000256" key="12">
    <source>
        <dbReference type="SAM" id="MobiDB-lite"/>
    </source>
</evidence>
<dbReference type="FunFam" id="1.20.1270.60:FF:000022">
    <property type="entry name" value="Sorting nexin 3 protein"/>
    <property type="match status" value="1"/>
</dbReference>
<feature type="compositionally biased region" description="Polar residues" evidence="12">
    <location>
        <begin position="200"/>
        <end position="211"/>
    </location>
</feature>
<evidence type="ECO:0000256" key="1">
    <source>
        <dbReference type="ARBA" id="ARBA00004287"/>
    </source>
</evidence>
<dbReference type="EMBL" id="KV454538">
    <property type="protein sequence ID" value="ODV70329.1"/>
    <property type="molecule type" value="Genomic_DNA"/>
</dbReference>
<dbReference type="Pfam" id="PF00787">
    <property type="entry name" value="PX"/>
    <property type="match status" value="1"/>
</dbReference>
<evidence type="ECO:0000256" key="3">
    <source>
        <dbReference type="ARBA" id="ARBA00004555"/>
    </source>
</evidence>
<dbReference type="PROSITE" id="PS50195">
    <property type="entry name" value="PX"/>
    <property type="match status" value="1"/>
</dbReference>
<keyword evidence="6" id="KW-0963">Cytoplasm</keyword>
<dbReference type="OrthoDB" id="271164at2759"/>
<dbReference type="GO" id="GO:0035091">
    <property type="term" value="F:phosphatidylinositol binding"/>
    <property type="evidence" value="ECO:0007669"/>
    <property type="project" value="InterPro"/>
</dbReference>
<dbReference type="GO" id="GO:0030904">
    <property type="term" value="C:retromer complex"/>
    <property type="evidence" value="ECO:0007669"/>
    <property type="project" value="UniProtKB-ARBA"/>
</dbReference>
<name>A0A1E4RST7_9ASCO</name>